<feature type="domain" description="Piwi" evidence="1">
    <location>
        <begin position="154"/>
        <end position="463"/>
    </location>
</feature>
<dbReference type="SUPFAM" id="SSF53098">
    <property type="entry name" value="Ribonuclease H-like"/>
    <property type="match status" value="1"/>
</dbReference>
<accession>W7HXK0</accession>
<protein>
    <recommendedName>
        <fullName evidence="1">Piwi domain-containing protein</fullName>
    </recommendedName>
</protein>
<dbReference type="Proteomes" id="UP000024837">
    <property type="component" value="Unassembled WGS sequence"/>
</dbReference>
<dbReference type="InterPro" id="IPR003165">
    <property type="entry name" value="Piwi"/>
</dbReference>
<reference evidence="2 3" key="1">
    <citation type="submission" date="2013-05" db="EMBL/GenBank/DDBJ databases">
        <title>Drechslerella stenobrocha genome reveals carnivorous origination and mechanical trapping mechanism of predatory fungi.</title>
        <authorList>
            <person name="Liu X."/>
            <person name="Zhang W."/>
            <person name="Liu K."/>
        </authorList>
    </citation>
    <scope>NUCLEOTIDE SEQUENCE [LARGE SCALE GENOMIC DNA]</scope>
    <source>
        <strain evidence="2 3">248</strain>
    </source>
</reference>
<dbReference type="Gene3D" id="3.30.420.10">
    <property type="entry name" value="Ribonuclease H-like superfamily/Ribonuclease H"/>
    <property type="match status" value="1"/>
</dbReference>
<dbReference type="Pfam" id="PF02171">
    <property type="entry name" value="Piwi"/>
    <property type="match status" value="1"/>
</dbReference>
<organism evidence="2 3">
    <name type="scientific">Drechslerella stenobrocha 248</name>
    <dbReference type="NCBI Taxonomy" id="1043628"/>
    <lineage>
        <taxon>Eukaryota</taxon>
        <taxon>Fungi</taxon>
        <taxon>Dikarya</taxon>
        <taxon>Ascomycota</taxon>
        <taxon>Pezizomycotina</taxon>
        <taxon>Orbiliomycetes</taxon>
        <taxon>Orbiliales</taxon>
        <taxon>Orbiliaceae</taxon>
        <taxon>Drechslerella</taxon>
    </lineage>
</organism>
<evidence type="ECO:0000313" key="3">
    <source>
        <dbReference type="Proteomes" id="UP000024837"/>
    </source>
</evidence>
<proteinExistence type="predicted"/>
<sequence>MDLQNQFATMFGLTGGVNSTLHQFGITFSPGLLKVQAYQLPRPQIQYGGNKRADPKDDTSWNMDRLLKAARLPRCLVLEIKSSDTPSNLERIRDTVARIFDSCRRLGMITAGRVDSNDYLTAELPTHGDSDVQSIIERFNDIRDNVGESDNPPIVLCFLPSANPKIYNAVKRGGDIIAGVLTVCLSCDKVIYKRAADAYFTNLALKLNLKSGGVNHSTQGELKLRNIFRAYERNEVMLMGADVSHSGSRVLPSITAVVATYEASQSRPYASIDIQKNGEMIQKLKEGFLERLRLFKKKNSKLPASIVMFRDGVSESQYKEVMNEEITKMEEALQECVRSEPRGTAKPKLTVVVVGKRHQTRFFPVNPGIRDNINTPAGLVVDRGVTAIYERDFFLQAHHAIMGTARPAHYFVLQDENGFTESQIQELTNIWSYTFGRSMRSVSYAPTAYCADLACGRARAWIQPGIDAIRAARPTAPPASDKAAVDELASANLRTIQDGATIQLHPRLRETMWYI</sequence>
<dbReference type="OrthoDB" id="10252740at2759"/>
<dbReference type="InterPro" id="IPR012337">
    <property type="entry name" value="RNaseH-like_sf"/>
</dbReference>
<dbReference type="InterPro" id="IPR036397">
    <property type="entry name" value="RNaseH_sf"/>
</dbReference>
<dbReference type="GO" id="GO:0003676">
    <property type="term" value="F:nucleic acid binding"/>
    <property type="evidence" value="ECO:0007669"/>
    <property type="project" value="InterPro"/>
</dbReference>
<gene>
    <name evidence="2" type="ORF">DRE_00906</name>
</gene>
<dbReference type="PANTHER" id="PTHR22891">
    <property type="entry name" value="EUKARYOTIC TRANSLATION INITIATION FACTOR 2C"/>
    <property type="match status" value="1"/>
</dbReference>
<evidence type="ECO:0000313" key="2">
    <source>
        <dbReference type="EMBL" id="EWC44847.1"/>
    </source>
</evidence>
<dbReference type="Gene3D" id="3.40.50.2300">
    <property type="match status" value="1"/>
</dbReference>
<dbReference type="SMART" id="SM00950">
    <property type="entry name" value="Piwi"/>
    <property type="match status" value="1"/>
</dbReference>
<dbReference type="AlphaFoldDB" id="W7HXK0"/>
<dbReference type="PROSITE" id="PS50822">
    <property type="entry name" value="PIWI"/>
    <property type="match status" value="1"/>
</dbReference>
<dbReference type="EMBL" id="KI966433">
    <property type="protein sequence ID" value="EWC44847.1"/>
    <property type="molecule type" value="Genomic_DNA"/>
</dbReference>
<keyword evidence="3" id="KW-1185">Reference proteome</keyword>
<name>W7HXK0_9PEZI</name>
<evidence type="ECO:0000259" key="1">
    <source>
        <dbReference type="PROSITE" id="PS50822"/>
    </source>
</evidence>
<dbReference type="HOGENOM" id="CLU_004544_6_2_1"/>